<dbReference type="RefSeq" id="WP_016525772.1">
    <property type="nucleotide sequence ID" value="NZ_KE332518.1"/>
</dbReference>
<comment type="caution">
    <text evidence="4">The sequence shown here is derived from an EMBL/GenBank/DDBJ whole genome shotgun (WGS) entry which is preliminary data.</text>
</comment>
<dbReference type="AlphaFoldDB" id="S3K2M8"/>
<dbReference type="Proteomes" id="UP000014541">
    <property type="component" value="Unassembled WGS sequence"/>
</dbReference>
<dbReference type="GO" id="GO:0016791">
    <property type="term" value="F:phosphatase activity"/>
    <property type="evidence" value="ECO:0007669"/>
    <property type="project" value="TreeGrafter"/>
</dbReference>
<dbReference type="PANTHER" id="PTHR43156">
    <property type="entry name" value="STAGE II SPORULATION PROTEIN E-RELATED"/>
    <property type="match status" value="1"/>
</dbReference>
<evidence type="ECO:0000313" key="5">
    <source>
        <dbReference type="Proteomes" id="UP000014541"/>
    </source>
</evidence>
<dbReference type="PANTHER" id="PTHR43156:SF2">
    <property type="entry name" value="STAGE II SPORULATION PROTEIN E"/>
    <property type="match status" value="1"/>
</dbReference>
<name>S3K2M8_TREMA</name>
<evidence type="ECO:0000256" key="2">
    <source>
        <dbReference type="SAM" id="Phobius"/>
    </source>
</evidence>
<dbReference type="eggNOG" id="COG2208">
    <property type="taxonomic scope" value="Bacteria"/>
</dbReference>
<sequence>MLKTKQISVKIGLFIGACVSFAVVAFFLTWNSGILFSFVAASLIVCIFFIARNAADIFFSERIERKGLYDGETGLLSRFIERLRFSYTLDDFIQAVRDVCEDRGGISVLYVDKDENRILYNSPSHIASAGETIEKLALNFGADWEEGCYFFDGELGLVSDPAASRGFFIAADRRHAYFFCRYTRLFDPIIFPKLVDEFKRFQLCEKTIAKMSEISSLSKEWALLADTQKTFLPQTMPKIKRLDIASFYRPLVNVSGDYYTVLPVTNEKTLVMLGDVSGKGLSAALIMGLVMNTVKTIKNKENLSLLVSSVDKAIKSMSLEDKYTVLFVAIIDTRQMTLEYVNASMADPVLISRSPDGGRLRALKSNASLVGIIDMEEIKPNVQKLYTGDMLFIASDGVSEAMNETGVELGNTEQYERLLKKSFVKSARAFITDVSDLVFAFSGEGRIRDDITMLAIKVGEAV</sequence>
<evidence type="ECO:0000256" key="1">
    <source>
        <dbReference type="ARBA" id="ARBA00022801"/>
    </source>
</evidence>
<keyword evidence="1" id="KW-0378">Hydrolase</keyword>
<dbReference type="OrthoDB" id="336577at2"/>
<dbReference type="SUPFAM" id="SSF81606">
    <property type="entry name" value="PP2C-like"/>
    <property type="match status" value="1"/>
</dbReference>
<keyword evidence="2" id="KW-0472">Membrane</keyword>
<organism evidence="4 5">
    <name type="scientific">Treponema maltophilum ATCC 51939</name>
    <dbReference type="NCBI Taxonomy" id="1125699"/>
    <lineage>
        <taxon>Bacteria</taxon>
        <taxon>Pseudomonadati</taxon>
        <taxon>Spirochaetota</taxon>
        <taxon>Spirochaetia</taxon>
        <taxon>Spirochaetales</taxon>
        <taxon>Treponemataceae</taxon>
        <taxon>Treponema</taxon>
    </lineage>
</organism>
<dbReference type="InterPro" id="IPR036457">
    <property type="entry name" value="PPM-type-like_dom_sf"/>
</dbReference>
<dbReference type="PATRIC" id="fig|1125699.3.peg.1516"/>
<dbReference type="SMART" id="SM00331">
    <property type="entry name" value="PP2C_SIG"/>
    <property type="match status" value="1"/>
</dbReference>
<accession>S3K2M8</accession>
<reference evidence="4 5" key="1">
    <citation type="submission" date="2013-04" db="EMBL/GenBank/DDBJ databases">
        <title>The Genome Sequence of Treponema maltophilum ATCC 51939.</title>
        <authorList>
            <consortium name="The Broad Institute Genomics Platform"/>
            <person name="Earl A."/>
            <person name="Ward D."/>
            <person name="Feldgarden M."/>
            <person name="Gevers D."/>
            <person name="Leonetti C."/>
            <person name="Blanton J.M."/>
            <person name="Dewhirst F.E."/>
            <person name="Izard J."/>
            <person name="Walker B."/>
            <person name="Young S."/>
            <person name="Zeng Q."/>
            <person name="Gargeya S."/>
            <person name="Fitzgerald M."/>
            <person name="Haas B."/>
            <person name="Abouelleil A."/>
            <person name="Allen A.W."/>
            <person name="Alvarado L."/>
            <person name="Arachchi H.M."/>
            <person name="Berlin A.M."/>
            <person name="Chapman S.B."/>
            <person name="Gainer-Dewar J."/>
            <person name="Goldberg J."/>
            <person name="Griggs A."/>
            <person name="Gujja S."/>
            <person name="Hansen M."/>
            <person name="Howarth C."/>
            <person name="Imamovic A."/>
            <person name="Ireland A."/>
            <person name="Larimer J."/>
            <person name="McCowan C."/>
            <person name="Murphy C."/>
            <person name="Pearson M."/>
            <person name="Poon T.W."/>
            <person name="Priest M."/>
            <person name="Roberts A."/>
            <person name="Saif S."/>
            <person name="Shea T."/>
            <person name="Sisk P."/>
            <person name="Sykes S."/>
            <person name="Wortman J."/>
            <person name="Nusbaum C."/>
            <person name="Birren B."/>
        </authorList>
    </citation>
    <scope>NUCLEOTIDE SEQUENCE [LARGE SCALE GENOMIC DNA]</scope>
    <source>
        <strain evidence="4 5">ATCC 51939</strain>
    </source>
</reference>
<dbReference type="STRING" id="1125699.HMPREF9194_01502"/>
<dbReference type="Gene3D" id="3.60.40.10">
    <property type="entry name" value="PPM-type phosphatase domain"/>
    <property type="match status" value="1"/>
</dbReference>
<feature type="transmembrane region" description="Helical" evidence="2">
    <location>
        <begin position="7"/>
        <end position="28"/>
    </location>
</feature>
<dbReference type="InterPro" id="IPR052016">
    <property type="entry name" value="Bact_Sigma-Reg"/>
</dbReference>
<dbReference type="HOGENOM" id="CLU_564906_0_0_12"/>
<keyword evidence="2" id="KW-1133">Transmembrane helix</keyword>
<evidence type="ECO:0000259" key="3">
    <source>
        <dbReference type="SMART" id="SM00331"/>
    </source>
</evidence>
<protein>
    <recommendedName>
        <fullName evidence="3">PPM-type phosphatase domain-containing protein</fullName>
    </recommendedName>
</protein>
<keyword evidence="2" id="KW-0812">Transmembrane</keyword>
<dbReference type="Pfam" id="PF07228">
    <property type="entry name" value="SpoIIE"/>
    <property type="match status" value="1"/>
</dbReference>
<keyword evidence="5" id="KW-1185">Reference proteome</keyword>
<proteinExistence type="predicted"/>
<dbReference type="InterPro" id="IPR001932">
    <property type="entry name" value="PPM-type_phosphatase-like_dom"/>
</dbReference>
<gene>
    <name evidence="4" type="ORF">HMPREF9194_01502</name>
</gene>
<dbReference type="EMBL" id="ATFF01000006">
    <property type="protein sequence ID" value="EPF31161.1"/>
    <property type="molecule type" value="Genomic_DNA"/>
</dbReference>
<evidence type="ECO:0000313" key="4">
    <source>
        <dbReference type="EMBL" id="EPF31161.1"/>
    </source>
</evidence>
<feature type="domain" description="PPM-type phosphatase" evidence="3">
    <location>
        <begin position="239"/>
        <end position="458"/>
    </location>
</feature>
<feature type="transmembrane region" description="Helical" evidence="2">
    <location>
        <begin position="34"/>
        <end position="55"/>
    </location>
</feature>